<reference evidence="2 5" key="1">
    <citation type="submission" date="2021-06" db="EMBL/GenBank/DDBJ databases">
        <title>Collection of gut derived symbiotic bacterial strains cultured from healthy donors.</title>
        <authorList>
            <person name="Lin H."/>
            <person name="Littmann E."/>
            <person name="Pamer E.G."/>
        </authorList>
    </citation>
    <scope>NUCLEOTIDE SEQUENCE</scope>
    <source>
        <strain evidence="3 5">MSK.21.70</strain>
        <strain evidence="2">MSK.21.82</strain>
    </source>
</reference>
<sequence length="232" mass="27411">MCKTRIQEEIEALMSLYHLGKAPLSYALGFGEVTITRYLQGSTPHPDYAQVIHNALCDIDYMMDLVNKNHEKMGPAFKKAINRCLTLKSQFSCSKEILQVISYLFYTLEELTPMQLESYLYFIQAYSYPQPLFHEHCEAWKQGVIYPDVYHLFSTFPFRVQDDMRYKIIEDAYLDLDENKKEYIDEILNTFSRYPLKTLITLTKTGPWKNNYKEGEITIIPAEDIQNYFKRR</sequence>
<dbReference type="Proteomes" id="UP001196408">
    <property type="component" value="Unassembled WGS sequence"/>
</dbReference>
<dbReference type="Pfam" id="PF13274">
    <property type="entry name" value="SocA_Panacea"/>
    <property type="match status" value="1"/>
</dbReference>
<protein>
    <submittedName>
        <fullName evidence="2">DUF4065 domain-containing protein</fullName>
    </submittedName>
</protein>
<gene>
    <name evidence="2" type="ORF">KSV97_08040</name>
    <name evidence="3" type="ORF">KSW06_07905</name>
</gene>
<dbReference type="Proteomes" id="UP001197492">
    <property type="component" value="Unassembled WGS sequence"/>
</dbReference>
<dbReference type="RefSeq" id="WP_217747931.1">
    <property type="nucleotide sequence ID" value="NZ_JAHOEB010000051.1"/>
</dbReference>
<evidence type="ECO:0000313" key="5">
    <source>
        <dbReference type="Proteomes" id="UP001197492"/>
    </source>
</evidence>
<feature type="domain" description="Antitoxin SocA-like Panacea" evidence="1">
    <location>
        <begin position="120"/>
        <end position="209"/>
    </location>
</feature>
<name>A0AAW4MV21_9FIRM</name>
<evidence type="ECO:0000259" key="1">
    <source>
        <dbReference type="Pfam" id="PF13274"/>
    </source>
</evidence>
<organism evidence="2 4">
    <name type="scientific">Catenibacterium mitsuokai</name>
    <dbReference type="NCBI Taxonomy" id="100886"/>
    <lineage>
        <taxon>Bacteria</taxon>
        <taxon>Bacillati</taxon>
        <taxon>Bacillota</taxon>
        <taxon>Erysipelotrichia</taxon>
        <taxon>Erysipelotrichales</taxon>
        <taxon>Coprobacillaceae</taxon>
        <taxon>Catenibacterium</taxon>
    </lineage>
</organism>
<dbReference type="EMBL" id="JAHOEF010000053">
    <property type="protein sequence ID" value="MBV3383167.1"/>
    <property type="molecule type" value="Genomic_DNA"/>
</dbReference>
<accession>A0AAW4MV21</accession>
<evidence type="ECO:0000313" key="4">
    <source>
        <dbReference type="Proteomes" id="UP001196408"/>
    </source>
</evidence>
<dbReference type="GeneID" id="301323697"/>
<evidence type="ECO:0000313" key="2">
    <source>
        <dbReference type="EMBL" id="MBV3383167.1"/>
    </source>
</evidence>
<dbReference type="InterPro" id="IPR025272">
    <property type="entry name" value="SocA_Panacea"/>
</dbReference>
<dbReference type="AlphaFoldDB" id="A0AAW4MV21"/>
<dbReference type="EMBL" id="JAHOEL010000051">
    <property type="protein sequence ID" value="MBV3393176.1"/>
    <property type="molecule type" value="Genomic_DNA"/>
</dbReference>
<comment type="caution">
    <text evidence="2">The sequence shown here is derived from an EMBL/GenBank/DDBJ whole genome shotgun (WGS) entry which is preliminary data.</text>
</comment>
<keyword evidence="5" id="KW-1185">Reference proteome</keyword>
<proteinExistence type="predicted"/>
<evidence type="ECO:0000313" key="3">
    <source>
        <dbReference type="EMBL" id="MBV3393176.1"/>
    </source>
</evidence>